<dbReference type="EMBL" id="ACYY01000002">
    <property type="protein sequence ID" value="EEW26601.1"/>
    <property type="molecule type" value="Genomic_DNA"/>
</dbReference>
<accession>C8RX76</accession>
<dbReference type="Pfam" id="PF10135">
    <property type="entry name" value="Rod-binding"/>
    <property type="match status" value="1"/>
</dbReference>
<evidence type="ECO:0000256" key="1">
    <source>
        <dbReference type="SAM" id="MobiDB-lite"/>
    </source>
</evidence>
<evidence type="ECO:0000259" key="2">
    <source>
        <dbReference type="Pfam" id="PF10135"/>
    </source>
</evidence>
<sequence length="97" mass="10109">MTPLLAPLSAPPTLPGQRPAADPLREQAQALESAFLSEMLGFAGLGKARDSFGGGIGEEQFSSFLRQEQASALVAQGGIGLAESLFQALSRADHAER</sequence>
<evidence type="ECO:0000313" key="3">
    <source>
        <dbReference type="EMBL" id="EEW26601.1"/>
    </source>
</evidence>
<protein>
    <submittedName>
        <fullName evidence="3">Flagellar protein FlgJ, putative</fullName>
    </submittedName>
</protein>
<comment type="caution">
    <text evidence="3">The sequence shown here is derived from an EMBL/GenBank/DDBJ whole genome shotgun (WGS) entry which is preliminary data.</text>
</comment>
<evidence type="ECO:0000313" key="4">
    <source>
        <dbReference type="Proteomes" id="UP000010121"/>
    </source>
</evidence>
<feature type="domain" description="Flagellar protein FlgJ N-terminal" evidence="2">
    <location>
        <begin position="50"/>
        <end position="87"/>
    </location>
</feature>
<dbReference type="eggNOG" id="COG3951">
    <property type="taxonomic scope" value="Bacteria"/>
</dbReference>
<keyword evidence="3" id="KW-0282">Flagellum</keyword>
<dbReference type="AlphaFoldDB" id="C8RX76"/>
<keyword evidence="3" id="KW-0969">Cilium</keyword>
<dbReference type="RefSeq" id="WP_008027532.1">
    <property type="nucleotide sequence ID" value="NZ_ACYY01000002.1"/>
</dbReference>
<feature type="region of interest" description="Disordered" evidence="1">
    <location>
        <begin position="1"/>
        <end position="22"/>
    </location>
</feature>
<dbReference type="OrthoDB" id="7690273at2"/>
<name>C8RX76_9RHOB</name>
<organism evidence="3 4">
    <name type="scientific">Rhodobacter ferrooxidans</name>
    <dbReference type="NCBI Taxonomy" id="371731"/>
    <lineage>
        <taxon>Bacteria</taxon>
        <taxon>Pseudomonadati</taxon>
        <taxon>Pseudomonadota</taxon>
        <taxon>Alphaproteobacteria</taxon>
        <taxon>Rhodobacterales</taxon>
        <taxon>Rhodobacter group</taxon>
        <taxon>Rhodobacter</taxon>
    </lineage>
</organism>
<dbReference type="STRING" id="371731.Rsw2DRAFT_0404"/>
<keyword evidence="3" id="KW-0966">Cell projection</keyword>
<gene>
    <name evidence="3" type="ORF">Rsw2DRAFT_0404</name>
</gene>
<reference evidence="3 4" key="1">
    <citation type="submission" date="2009-08" db="EMBL/GenBank/DDBJ databases">
        <title>The draft genome of Rhodobacter sp. SW2.</title>
        <authorList>
            <consortium name="US DOE Joint Genome Institute (JGI-PGF)"/>
            <person name="Lucas S."/>
            <person name="Copeland A."/>
            <person name="Lapidus A."/>
            <person name="Glavina del Rio T."/>
            <person name="Tice H."/>
            <person name="Bruce D."/>
            <person name="Goodwin L."/>
            <person name="Pitluck S."/>
            <person name="Larimer F."/>
            <person name="Land M.L."/>
            <person name="Hauser L."/>
            <person name="Emerson D."/>
        </authorList>
    </citation>
    <scope>NUCLEOTIDE SEQUENCE [LARGE SCALE GENOMIC DNA]</scope>
    <source>
        <strain evidence="3 4">SW2</strain>
    </source>
</reference>
<dbReference type="Proteomes" id="UP000010121">
    <property type="component" value="Unassembled WGS sequence"/>
</dbReference>
<keyword evidence="4" id="KW-1185">Reference proteome</keyword>
<dbReference type="InterPro" id="IPR019301">
    <property type="entry name" value="Flagellar_prot_FlgJ_N"/>
</dbReference>
<proteinExistence type="predicted"/>